<keyword evidence="2 6" id="KW-0812">Transmembrane</keyword>
<keyword evidence="3 6" id="KW-1133">Transmembrane helix</keyword>
<feature type="compositionally biased region" description="Pro residues" evidence="5">
    <location>
        <begin position="670"/>
        <end position="680"/>
    </location>
</feature>
<dbReference type="Pfam" id="PF04547">
    <property type="entry name" value="Anoctamin"/>
    <property type="match status" value="1"/>
</dbReference>
<evidence type="ECO:0000256" key="2">
    <source>
        <dbReference type="ARBA" id="ARBA00022692"/>
    </source>
</evidence>
<comment type="subcellular location">
    <subcellularLocation>
        <location evidence="1">Membrane</location>
        <topology evidence="1">Multi-pass membrane protein</topology>
    </subcellularLocation>
</comment>
<evidence type="ECO:0000313" key="9">
    <source>
        <dbReference type="Proteomes" id="UP001363151"/>
    </source>
</evidence>
<keyword evidence="9" id="KW-1185">Reference proteome</keyword>
<evidence type="ECO:0000259" key="7">
    <source>
        <dbReference type="Pfam" id="PF04547"/>
    </source>
</evidence>
<evidence type="ECO:0000256" key="4">
    <source>
        <dbReference type="ARBA" id="ARBA00023136"/>
    </source>
</evidence>
<dbReference type="EMBL" id="JBBJCI010000421">
    <property type="protein sequence ID" value="KAK7230969.1"/>
    <property type="molecule type" value="Genomic_DNA"/>
</dbReference>
<organism evidence="8 9">
    <name type="scientific">Aureococcus anophagefferens</name>
    <name type="common">Harmful bloom alga</name>
    <dbReference type="NCBI Taxonomy" id="44056"/>
    <lineage>
        <taxon>Eukaryota</taxon>
        <taxon>Sar</taxon>
        <taxon>Stramenopiles</taxon>
        <taxon>Ochrophyta</taxon>
        <taxon>Pelagophyceae</taxon>
        <taxon>Pelagomonadales</taxon>
        <taxon>Pelagomonadaceae</taxon>
        <taxon>Aureococcus</taxon>
    </lineage>
</organism>
<evidence type="ECO:0000256" key="5">
    <source>
        <dbReference type="SAM" id="MobiDB-lite"/>
    </source>
</evidence>
<feature type="region of interest" description="Disordered" evidence="5">
    <location>
        <begin position="771"/>
        <end position="805"/>
    </location>
</feature>
<feature type="compositionally biased region" description="Basic residues" evidence="5">
    <location>
        <begin position="645"/>
        <end position="669"/>
    </location>
</feature>
<gene>
    <name evidence="8" type="ORF">SO694_00077187</name>
</gene>
<sequence>MSSNRPTPAPSGADEKDPVSASALANAVDSFLQLGVIFAMAWILRLLLEMTRVHLDEEPVVRKKKDAFTREGQKWSWDFALLVPVRDEDALRETKKRPTSLLGKEVDGAGHTLAKIVAAIRGAGLETCCYKSQKFDQVVVKVRATAARLGRHADATNFRMRLAPAEVSRRLAEGLADAVDVDDYVVYPRRNGWRYRGVEMDTAIVDAEGLCPLYGSSEHMFGEFRDDPDDAALYAKNARSESPFRGVDRVKLIMSVLTHPVRDGGAGLPLEKLVAAEVVSAALHDWSELKQVEAKWLVYWAWPWNMPLDRIADYYGEKATYFMIAAVAGFAVQVDISVSVNLQNAESVPYFCLFMALWSSAFIAQWKRTQSRWAMRWGMVGFEEVETDRPEFAADPQTALIHSPVDGELTTYFPPAVAARRARWSGAIIAVCGAASLGVVYCLFILNVLMKYPTWEHRLTPSTWLKNVPGIPQASIRPTVIGIANTAQIMVMEYAYRSVAVALNDAEGHRTDTAYEDALIAKTFIFTFVNAYTTFFYTAFVKQFQAQVEGMTMKIGRPRLYECEPQVASGRSDCMLDLKTQLSSIFVSRVLISNVKEVLVPYYFWAAKRLRSKERAYLDDLAAAKQGDAPGELAEGPGGDDPKRPGRFARLRGRFRRRRDPWRRPRRPRTTPPAEAPPEPLADRADAAGGRGGPRGFLVALVVNDVPHDVAIMVERQKFTESKLITRLPDVTPNVQGVSDAVNVDLTIQDEDTDEVYLDVPGYAHYVASLPAPPLRSRRPPTAREAPTPLVDREAPTAYDDDDDWDKAVSAAF</sequence>
<feature type="region of interest" description="Disordered" evidence="5">
    <location>
        <begin position="628"/>
        <end position="689"/>
    </location>
</feature>
<comment type="caution">
    <text evidence="8">The sequence shown here is derived from an EMBL/GenBank/DDBJ whole genome shotgun (WGS) entry which is preliminary data.</text>
</comment>
<feature type="domain" description="Anoctamin transmembrane" evidence="7">
    <location>
        <begin position="322"/>
        <end position="615"/>
    </location>
</feature>
<dbReference type="InterPro" id="IPR007632">
    <property type="entry name" value="Anoctamin"/>
</dbReference>
<dbReference type="PANTHER" id="PTHR12308:SF73">
    <property type="entry name" value="ANOCTAMIN"/>
    <property type="match status" value="1"/>
</dbReference>
<proteinExistence type="predicted"/>
<evidence type="ECO:0000256" key="3">
    <source>
        <dbReference type="ARBA" id="ARBA00022989"/>
    </source>
</evidence>
<reference evidence="8 9" key="1">
    <citation type="submission" date="2024-03" db="EMBL/GenBank/DDBJ databases">
        <title>Aureococcus anophagefferens CCMP1851 and Kratosvirus quantuckense: Draft genome of a second virus-susceptible host strain in the model system.</title>
        <authorList>
            <person name="Chase E."/>
            <person name="Truchon A.R."/>
            <person name="Schepens W."/>
            <person name="Wilhelm S.W."/>
        </authorList>
    </citation>
    <scope>NUCLEOTIDE SEQUENCE [LARGE SCALE GENOMIC DNA]</scope>
    <source>
        <strain evidence="8 9">CCMP1851</strain>
    </source>
</reference>
<dbReference type="PANTHER" id="PTHR12308">
    <property type="entry name" value="ANOCTAMIN"/>
    <property type="match status" value="1"/>
</dbReference>
<feature type="transmembrane region" description="Helical" evidence="6">
    <location>
        <begin position="427"/>
        <end position="450"/>
    </location>
</feature>
<dbReference type="Proteomes" id="UP001363151">
    <property type="component" value="Unassembled WGS sequence"/>
</dbReference>
<name>A0ABR1FHN6_AURAN</name>
<evidence type="ECO:0000313" key="8">
    <source>
        <dbReference type="EMBL" id="KAK7230969.1"/>
    </source>
</evidence>
<protein>
    <recommendedName>
        <fullName evidence="7">Anoctamin transmembrane domain-containing protein</fullName>
    </recommendedName>
</protein>
<evidence type="ECO:0000256" key="1">
    <source>
        <dbReference type="ARBA" id="ARBA00004141"/>
    </source>
</evidence>
<accession>A0ABR1FHN6</accession>
<evidence type="ECO:0000256" key="6">
    <source>
        <dbReference type="SAM" id="Phobius"/>
    </source>
</evidence>
<dbReference type="InterPro" id="IPR049452">
    <property type="entry name" value="Anoctamin_TM"/>
</dbReference>
<keyword evidence="4 6" id="KW-0472">Membrane</keyword>